<keyword evidence="2" id="KW-1185">Reference proteome</keyword>
<proteinExistence type="predicted"/>
<sequence>MDVAPTADQEEVHDMDGPTWPTTMIVIHYASPTDAHLVLQPYQSTASSNIYVIKDRYSTKSEASKNPNWGQLCEQVAAQTGKLGQEI</sequence>
<gene>
    <name evidence="1" type="ORF">QJS10_CPB20g00125</name>
</gene>
<reference evidence="1" key="1">
    <citation type="journal article" date="2023" name="Nat. Commun.">
        <title>Diploid and tetraploid genomes of Acorus and the evolution of monocots.</title>
        <authorList>
            <person name="Ma L."/>
            <person name="Liu K.W."/>
            <person name="Li Z."/>
            <person name="Hsiao Y.Y."/>
            <person name="Qi Y."/>
            <person name="Fu T."/>
            <person name="Tang G.D."/>
            <person name="Zhang D."/>
            <person name="Sun W.H."/>
            <person name="Liu D.K."/>
            <person name="Li Y."/>
            <person name="Chen G.Z."/>
            <person name="Liu X.D."/>
            <person name="Liao X.Y."/>
            <person name="Jiang Y.T."/>
            <person name="Yu X."/>
            <person name="Hao Y."/>
            <person name="Huang J."/>
            <person name="Zhao X.W."/>
            <person name="Ke S."/>
            <person name="Chen Y.Y."/>
            <person name="Wu W.L."/>
            <person name="Hsu J.L."/>
            <person name="Lin Y.F."/>
            <person name="Huang M.D."/>
            <person name="Li C.Y."/>
            <person name="Huang L."/>
            <person name="Wang Z.W."/>
            <person name="Zhao X."/>
            <person name="Zhong W.Y."/>
            <person name="Peng D.H."/>
            <person name="Ahmad S."/>
            <person name="Lan S."/>
            <person name="Zhang J.S."/>
            <person name="Tsai W.C."/>
            <person name="Van de Peer Y."/>
            <person name="Liu Z.J."/>
        </authorList>
    </citation>
    <scope>NUCLEOTIDE SEQUENCE</scope>
    <source>
        <strain evidence="1">CP</strain>
    </source>
</reference>
<dbReference type="Proteomes" id="UP001180020">
    <property type="component" value="Unassembled WGS sequence"/>
</dbReference>
<evidence type="ECO:0000313" key="2">
    <source>
        <dbReference type="Proteomes" id="UP001180020"/>
    </source>
</evidence>
<name>A0AAV9CD70_ACOCL</name>
<comment type="caution">
    <text evidence="1">The sequence shown here is derived from an EMBL/GenBank/DDBJ whole genome shotgun (WGS) entry which is preliminary data.</text>
</comment>
<dbReference type="EMBL" id="JAUJYO010000020">
    <property type="protein sequence ID" value="KAK1286223.1"/>
    <property type="molecule type" value="Genomic_DNA"/>
</dbReference>
<reference evidence="1" key="2">
    <citation type="submission" date="2023-06" db="EMBL/GenBank/DDBJ databases">
        <authorList>
            <person name="Ma L."/>
            <person name="Liu K.-W."/>
            <person name="Li Z."/>
            <person name="Hsiao Y.-Y."/>
            <person name="Qi Y."/>
            <person name="Fu T."/>
            <person name="Tang G."/>
            <person name="Zhang D."/>
            <person name="Sun W.-H."/>
            <person name="Liu D.-K."/>
            <person name="Li Y."/>
            <person name="Chen G.-Z."/>
            <person name="Liu X.-D."/>
            <person name="Liao X.-Y."/>
            <person name="Jiang Y.-T."/>
            <person name="Yu X."/>
            <person name="Hao Y."/>
            <person name="Huang J."/>
            <person name="Zhao X.-W."/>
            <person name="Ke S."/>
            <person name="Chen Y.-Y."/>
            <person name="Wu W.-L."/>
            <person name="Hsu J.-L."/>
            <person name="Lin Y.-F."/>
            <person name="Huang M.-D."/>
            <person name="Li C.-Y."/>
            <person name="Huang L."/>
            <person name="Wang Z.-W."/>
            <person name="Zhao X."/>
            <person name="Zhong W.-Y."/>
            <person name="Peng D.-H."/>
            <person name="Ahmad S."/>
            <person name="Lan S."/>
            <person name="Zhang J.-S."/>
            <person name="Tsai W.-C."/>
            <person name="Van De Peer Y."/>
            <person name="Liu Z.-J."/>
        </authorList>
    </citation>
    <scope>NUCLEOTIDE SEQUENCE</scope>
    <source>
        <strain evidence="1">CP</strain>
        <tissue evidence="1">Leaves</tissue>
    </source>
</reference>
<dbReference type="AlphaFoldDB" id="A0AAV9CD70"/>
<protein>
    <submittedName>
        <fullName evidence="1">Uncharacterized protein</fullName>
    </submittedName>
</protein>
<accession>A0AAV9CD70</accession>
<evidence type="ECO:0000313" key="1">
    <source>
        <dbReference type="EMBL" id="KAK1286223.1"/>
    </source>
</evidence>
<organism evidence="1 2">
    <name type="scientific">Acorus calamus</name>
    <name type="common">Sweet flag</name>
    <dbReference type="NCBI Taxonomy" id="4465"/>
    <lineage>
        <taxon>Eukaryota</taxon>
        <taxon>Viridiplantae</taxon>
        <taxon>Streptophyta</taxon>
        <taxon>Embryophyta</taxon>
        <taxon>Tracheophyta</taxon>
        <taxon>Spermatophyta</taxon>
        <taxon>Magnoliopsida</taxon>
        <taxon>Liliopsida</taxon>
        <taxon>Acoraceae</taxon>
        <taxon>Acorus</taxon>
    </lineage>
</organism>